<feature type="compositionally biased region" description="Polar residues" evidence="4">
    <location>
        <begin position="350"/>
        <end position="362"/>
    </location>
</feature>
<accession>H2MFV6</accession>
<dbReference type="SMART" id="SM00364">
    <property type="entry name" value="LRR_BAC"/>
    <property type="match status" value="5"/>
</dbReference>
<dbReference type="Gene3D" id="1.10.418.10">
    <property type="entry name" value="Calponin-like domain"/>
    <property type="match status" value="1"/>
</dbReference>
<dbReference type="eggNOG" id="KOG0619">
    <property type="taxonomic scope" value="Eukaryota"/>
</dbReference>
<dbReference type="Bgee" id="ENSORLG00000013942">
    <property type="expression patterns" value="Expressed in mesonephros and 13 other cell types or tissues"/>
</dbReference>
<dbReference type="Gene3D" id="3.80.10.10">
    <property type="entry name" value="Ribonuclease Inhibitor"/>
    <property type="match status" value="1"/>
</dbReference>
<feature type="compositionally biased region" description="Basic and acidic residues" evidence="4">
    <location>
        <begin position="478"/>
        <end position="487"/>
    </location>
</feature>
<organism evidence="6 7">
    <name type="scientific">Oryzias latipes</name>
    <name type="common">Japanese rice fish</name>
    <name type="synonym">Japanese killifish</name>
    <dbReference type="NCBI Taxonomy" id="8090"/>
    <lineage>
        <taxon>Eukaryota</taxon>
        <taxon>Metazoa</taxon>
        <taxon>Chordata</taxon>
        <taxon>Craniata</taxon>
        <taxon>Vertebrata</taxon>
        <taxon>Euteleostomi</taxon>
        <taxon>Actinopterygii</taxon>
        <taxon>Neopterygii</taxon>
        <taxon>Teleostei</taxon>
        <taxon>Neoteleostei</taxon>
        <taxon>Acanthomorphata</taxon>
        <taxon>Ovalentaria</taxon>
        <taxon>Atherinomorphae</taxon>
        <taxon>Beloniformes</taxon>
        <taxon>Adrianichthyidae</taxon>
        <taxon>Oryziinae</taxon>
        <taxon>Oryzias</taxon>
    </lineage>
</organism>
<keyword evidence="1" id="KW-0433">Leucine-rich repeat</keyword>
<dbReference type="GeneTree" id="ENSGT00940000159528"/>
<dbReference type="CTD" id="23143"/>
<dbReference type="FunFam" id="3.80.10.10:FF:000007">
    <property type="entry name" value="Leucine-rich repeat and calponin homology domain-containing protein 1 isoform 3"/>
    <property type="match status" value="1"/>
</dbReference>
<evidence type="ECO:0000313" key="7">
    <source>
        <dbReference type="Proteomes" id="UP000001038"/>
    </source>
</evidence>
<evidence type="ECO:0000313" key="6">
    <source>
        <dbReference type="Ensembl" id="ENSORLP00000017483.2"/>
    </source>
</evidence>
<feature type="region of interest" description="Disordered" evidence="4">
    <location>
        <begin position="287"/>
        <end position="364"/>
    </location>
</feature>
<protein>
    <submittedName>
        <fullName evidence="6">Leucine-rich repeats and calponin homology (CH) domain containing 1</fullName>
    </submittedName>
</protein>
<dbReference type="InterPro" id="IPR036872">
    <property type="entry name" value="CH_dom_sf"/>
</dbReference>
<dbReference type="PANTHER" id="PTHR48051">
    <property type="match status" value="1"/>
</dbReference>
<dbReference type="eggNOG" id="KOG0532">
    <property type="taxonomic scope" value="Eukaryota"/>
</dbReference>
<dbReference type="InterPro" id="IPR001715">
    <property type="entry name" value="CH_dom"/>
</dbReference>
<evidence type="ECO:0000256" key="3">
    <source>
        <dbReference type="SAM" id="Coils"/>
    </source>
</evidence>
<dbReference type="RefSeq" id="XP_011487810.1">
    <property type="nucleotide sequence ID" value="XM_011489508.3"/>
</dbReference>
<dbReference type="InterPro" id="IPR032675">
    <property type="entry name" value="LRR_dom_sf"/>
</dbReference>
<evidence type="ECO:0000256" key="4">
    <source>
        <dbReference type="SAM" id="MobiDB-lite"/>
    </source>
</evidence>
<dbReference type="PROSITE" id="PS51450">
    <property type="entry name" value="LRR"/>
    <property type="match status" value="2"/>
</dbReference>
<feature type="coiled-coil region" evidence="3">
    <location>
        <begin position="522"/>
        <end position="549"/>
    </location>
</feature>
<feature type="compositionally biased region" description="Low complexity" evidence="4">
    <location>
        <begin position="488"/>
        <end position="501"/>
    </location>
</feature>
<keyword evidence="7" id="KW-1185">Reference proteome</keyword>
<keyword evidence="3" id="KW-0175">Coiled coil</keyword>
<dbReference type="Proteomes" id="UP000001038">
    <property type="component" value="Chromosome 21"/>
</dbReference>
<dbReference type="HOGENOM" id="CLU_008231_2_0_1"/>
<gene>
    <name evidence="6" type="primary">lrch1</name>
</gene>
<dbReference type="PROSITE" id="PS50021">
    <property type="entry name" value="CH"/>
    <property type="match status" value="1"/>
</dbReference>
<sequence length="653" mass="72214">MATLGPESARLPLAQLAAPSSIQNHICGANLPHNRGLERALEEAAASGVLNLSCRKMKEFPRTAANHDLSDTVEADLSKNRLADVPSEVCHLVALETLNLYHNCIRTIPDSIISLQSLTSLNLSRNQLSSLPACLCGLPLRVLNASNNKLVSLPETIGQLQSLMELDISCNEITALPRHIGRLKALRELNVRRNLLCVLPEDLADLPLVKFDVSCNKVSTIPVCYRNMKQLQSLQLENNPLQSPPAQICIKGKVHIFKYLSIEACRSEKMPDSLYLPVMERLTLSRPTTGSVEDMEQQKKQDCDSGVGSDNGDKRLSATEPSDEDSLGLNVPMSNITEEDGFSKDDSSEHISSLSADPNSDSVRLIEESPTEALKDQFSYRDSALSERFISYIKGRAVADLDEPLQIEEDSHWQTDPTSKHPETSGLHINMINQLKEAVQLLQDPSRVNTDDVSGVQLYPVEMVTVEESINGQDSDDGDFRPKRDEGSPVSGPSSFSSPPFGLKPRSVFLRSHKSLESVDPQFTMRRKMEQLREELELLEQLRDNIESRLKVVLPEDLGSSLMDGVVLCHLANHIRPRSVASIHVPSPAVPKLSMAKCRRNVENFLDACRKIGVPADKLCLPHHILEEKGLVKLCMTVQALVEQVPSKQPLLT</sequence>
<dbReference type="FunFam" id="1.10.418.10:FF:000021">
    <property type="entry name" value="Leucine-rich repeat and calponin homology domain-containing protein 1 isoform 3"/>
    <property type="match status" value="1"/>
</dbReference>
<dbReference type="Pfam" id="PF00307">
    <property type="entry name" value="CH"/>
    <property type="match status" value="1"/>
</dbReference>
<dbReference type="SMART" id="SM00369">
    <property type="entry name" value="LRR_TYP"/>
    <property type="match status" value="5"/>
</dbReference>
<name>H2MFV6_ORYLA</name>
<dbReference type="OrthoDB" id="660555at2759"/>
<dbReference type="InterPro" id="IPR003591">
    <property type="entry name" value="Leu-rich_rpt_typical-subtyp"/>
</dbReference>
<evidence type="ECO:0000259" key="5">
    <source>
        <dbReference type="PROSITE" id="PS50021"/>
    </source>
</evidence>
<dbReference type="InterPro" id="IPR050216">
    <property type="entry name" value="LRR_domain-containing"/>
</dbReference>
<keyword evidence="2" id="KW-0677">Repeat</keyword>
<proteinExistence type="predicted"/>
<dbReference type="PANTHER" id="PTHR48051:SF38">
    <property type="entry name" value="LEUCINE RICH REPEATS AND CALPONIN HOMOLOGY DOMAIN CONTAINING 1"/>
    <property type="match status" value="1"/>
</dbReference>
<dbReference type="GeneID" id="101173590"/>
<reference evidence="6 7" key="1">
    <citation type="journal article" date="2007" name="Nature">
        <title>The medaka draft genome and insights into vertebrate genome evolution.</title>
        <authorList>
            <person name="Kasahara M."/>
            <person name="Naruse K."/>
            <person name="Sasaki S."/>
            <person name="Nakatani Y."/>
            <person name="Qu W."/>
            <person name="Ahsan B."/>
            <person name="Yamada T."/>
            <person name="Nagayasu Y."/>
            <person name="Doi K."/>
            <person name="Kasai Y."/>
            <person name="Jindo T."/>
            <person name="Kobayashi D."/>
            <person name="Shimada A."/>
            <person name="Toyoda A."/>
            <person name="Kuroki Y."/>
            <person name="Fujiyama A."/>
            <person name="Sasaki T."/>
            <person name="Shimizu A."/>
            <person name="Asakawa S."/>
            <person name="Shimizu N."/>
            <person name="Hashimoto S."/>
            <person name="Yang J."/>
            <person name="Lee Y."/>
            <person name="Matsushima K."/>
            <person name="Sugano S."/>
            <person name="Sakaizumi M."/>
            <person name="Narita T."/>
            <person name="Ohishi K."/>
            <person name="Haga S."/>
            <person name="Ohta F."/>
            <person name="Nomoto H."/>
            <person name="Nogata K."/>
            <person name="Morishita T."/>
            <person name="Endo T."/>
            <person name="Shin-I T."/>
            <person name="Takeda H."/>
            <person name="Morishita S."/>
            <person name="Kohara Y."/>
        </authorList>
    </citation>
    <scope>NUCLEOTIDE SEQUENCE [LARGE SCALE GENOMIC DNA]</scope>
    <source>
        <strain evidence="6 7">Hd-rR</strain>
    </source>
</reference>
<dbReference type="AlphaFoldDB" id="H2MFV6"/>
<evidence type="ECO:0000256" key="2">
    <source>
        <dbReference type="ARBA" id="ARBA00022737"/>
    </source>
</evidence>
<dbReference type="SUPFAM" id="SSF47576">
    <property type="entry name" value="Calponin-homology domain, CH-domain"/>
    <property type="match status" value="1"/>
</dbReference>
<dbReference type="Ensembl" id="ENSORLT00000033619.1">
    <property type="protein sequence ID" value="ENSORLP00000041792.1"/>
    <property type="gene ID" value="ENSORLG00000013942.2"/>
</dbReference>
<dbReference type="Pfam" id="PF13855">
    <property type="entry name" value="LRR_8"/>
    <property type="match status" value="2"/>
</dbReference>
<reference evidence="6" key="2">
    <citation type="submission" date="2025-05" db="UniProtKB">
        <authorList>
            <consortium name="Ensembl"/>
        </authorList>
    </citation>
    <scope>IDENTIFICATION</scope>
    <source>
        <strain evidence="6">Hd-rR</strain>
    </source>
</reference>
<feature type="region of interest" description="Disordered" evidence="4">
    <location>
        <begin position="468"/>
        <end position="502"/>
    </location>
</feature>
<feature type="domain" description="Calponin-homology (CH)" evidence="5">
    <location>
        <begin position="532"/>
        <end position="645"/>
    </location>
</feature>
<dbReference type="SUPFAM" id="SSF52058">
    <property type="entry name" value="L domain-like"/>
    <property type="match status" value="1"/>
</dbReference>
<dbReference type="InterPro" id="IPR001611">
    <property type="entry name" value="Leu-rich_rpt"/>
</dbReference>
<dbReference type="Ensembl" id="ENSORLT00000017484.2">
    <property type="protein sequence ID" value="ENSORLP00000017483.2"/>
    <property type="gene ID" value="ENSORLG00000013942.2"/>
</dbReference>
<dbReference type="SMART" id="SM00033">
    <property type="entry name" value="CH"/>
    <property type="match status" value="1"/>
</dbReference>
<evidence type="ECO:0000256" key="1">
    <source>
        <dbReference type="ARBA" id="ARBA00022614"/>
    </source>
</evidence>